<evidence type="ECO:0000313" key="2">
    <source>
        <dbReference type="EMBL" id="ONK65874.1"/>
    </source>
</evidence>
<keyword evidence="3" id="KW-1185">Reference proteome</keyword>
<reference evidence="3" key="1">
    <citation type="journal article" date="2017" name="Nat. Commun.">
        <title>The asparagus genome sheds light on the origin and evolution of a young Y chromosome.</title>
        <authorList>
            <person name="Harkess A."/>
            <person name="Zhou J."/>
            <person name="Xu C."/>
            <person name="Bowers J.E."/>
            <person name="Van der Hulst R."/>
            <person name="Ayyampalayam S."/>
            <person name="Mercati F."/>
            <person name="Riccardi P."/>
            <person name="McKain M.R."/>
            <person name="Kakrana A."/>
            <person name="Tang H."/>
            <person name="Ray J."/>
            <person name="Groenendijk J."/>
            <person name="Arikit S."/>
            <person name="Mathioni S.M."/>
            <person name="Nakano M."/>
            <person name="Shan H."/>
            <person name="Telgmann-Rauber A."/>
            <person name="Kanno A."/>
            <person name="Yue Z."/>
            <person name="Chen H."/>
            <person name="Li W."/>
            <person name="Chen Y."/>
            <person name="Xu X."/>
            <person name="Zhang Y."/>
            <person name="Luo S."/>
            <person name="Chen H."/>
            <person name="Gao J."/>
            <person name="Mao Z."/>
            <person name="Pires J.C."/>
            <person name="Luo M."/>
            <person name="Kudrna D."/>
            <person name="Wing R.A."/>
            <person name="Meyers B.C."/>
            <person name="Yi K."/>
            <person name="Kong H."/>
            <person name="Lavrijsen P."/>
            <person name="Sunseri F."/>
            <person name="Falavigna A."/>
            <person name="Ye Y."/>
            <person name="Leebens-Mack J.H."/>
            <person name="Chen G."/>
        </authorList>
    </citation>
    <scope>NUCLEOTIDE SEQUENCE [LARGE SCALE GENOMIC DNA]</scope>
    <source>
        <strain evidence="3">cv. DH0086</strain>
    </source>
</reference>
<organism evidence="2 3">
    <name type="scientific">Asparagus officinalis</name>
    <name type="common">Garden asparagus</name>
    <dbReference type="NCBI Taxonomy" id="4686"/>
    <lineage>
        <taxon>Eukaryota</taxon>
        <taxon>Viridiplantae</taxon>
        <taxon>Streptophyta</taxon>
        <taxon>Embryophyta</taxon>
        <taxon>Tracheophyta</taxon>
        <taxon>Spermatophyta</taxon>
        <taxon>Magnoliopsida</taxon>
        <taxon>Liliopsida</taxon>
        <taxon>Asparagales</taxon>
        <taxon>Asparagaceae</taxon>
        <taxon>Asparagoideae</taxon>
        <taxon>Asparagus</taxon>
    </lineage>
</organism>
<dbReference type="PANTHER" id="PTHR46548:SF1">
    <property type="entry name" value="BAH AND TFIIS DOMAIN-CONTAINING PROTEIN-RELATED"/>
    <property type="match status" value="1"/>
</dbReference>
<dbReference type="AlphaFoldDB" id="A0A5P1EJB9"/>
<evidence type="ECO:0000256" key="1">
    <source>
        <dbReference type="SAM" id="MobiDB-lite"/>
    </source>
</evidence>
<feature type="region of interest" description="Disordered" evidence="1">
    <location>
        <begin position="134"/>
        <end position="161"/>
    </location>
</feature>
<protein>
    <submittedName>
        <fullName evidence="2">Uncharacterized protein</fullName>
    </submittedName>
</protein>
<feature type="region of interest" description="Disordered" evidence="1">
    <location>
        <begin position="15"/>
        <end position="36"/>
    </location>
</feature>
<dbReference type="PANTHER" id="PTHR46548">
    <property type="entry name" value="BAH AND TFIIS DOMAIN-CONTAINING PROTEIN-RELATED"/>
    <property type="match status" value="1"/>
</dbReference>
<evidence type="ECO:0000313" key="3">
    <source>
        <dbReference type="Proteomes" id="UP000243459"/>
    </source>
</evidence>
<name>A0A5P1EJB9_ASPOF</name>
<dbReference type="Proteomes" id="UP000243459">
    <property type="component" value="Chromosome 6"/>
</dbReference>
<gene>
    <name evidence="2" type="ORF">A4U43_C06F1860</name>
</gene>
<feature type="compositionally biased region" description="Low complexity" evidence="1">
    <location>
        <begin position="21"/>
        <end position="35"/>
    </location>
</feature>
<dbReference type="Gramene" id="ONK65874">
    <property type="protein sequence ID" value="ONK65874"/>
    <property type="gene ID" value="A4U43_C06F1860"/>
</dbReference>
<accession>A0A5P1EJB9</accession>
<sequence>MSWWQWKSDLPLATVKEEKSSSSSQSQNNSQSCSSDHAKIMSSSWKKMQGVLLLDLKEHLTKKPFTSRNKDNKLRQGILHIIVFKTALELVRPKDVDCELFEITYKPSFKIAPFSQNPPPLTQKATIATRCRLESRQQPPNSAHPPLESIPSPPPLATITDPPSIQKVVQLGGKDMLAMLHIGLQKCRKIE</sequence>
<proteinExistence type="predicted"/>
<dbReference type="EMBL" id="CM007386">
    <property type="protein sequence ID" value="ONK65874.1"/>
    <property type="molecule type" value="Genomic_DNA"/>
</dbReference>